<name>A0A8E0S782_9TREM</name>
<evidence type="ECO:0000313" key="1">
    <source>
        <dbReference type="EMBL" id="KAA0197968.1"/>
    </source>
</evidence>
<comment type="caution">
    <text evidence="1">The sequence shown here is derived from an EMBL/GenBank/DDBJ whole genome shotgun (WGS) entry which is preliminary data.</text>
</comment>
<dbReference type="Proteomes" id="UP000728185">
    <property type="component" value="Unassembled WGS sequence"/>
</dbReference>
<protein>
    <submittedName>
        <fullName evidence="1">Uncharacterized protein</fullName>
    </submittedName>
</protein>
<sequence>MVALSSSSAQSCAPALCELSRSPSISLSNDCTTLLRTEFTMVVKLHWSIPSCDSSSASGGPILRSPIPLIPGSYQLKASSPSSSTGTAALIQTKLSRNRKKLKIGRNNYISSDISTRSLSANPLCAFIGYRFRTFYHSTRGLRIVYNRFTVVTEVSSLLFCETSTQDIHNANLSLLFTVQDVI</sequence>
<dbReference type="EMBL" id="LUCM01002016">
    <property type="protein sequence ID" value="KAA0197968.1"/>
    <property type="molecule type" value="Genomic_DNA"/>
</dbReference>
<accession>A0A8E0S782</accession>
<dbReference type="AlphaFoldDB" id="A0A8E0S782"/>
<proteinExistence type="predicted"/>
<organism evidence="1 2">
    <name type="scientific">Fasciolopsis buskii</name>
    <dbReference type="NCBI Taxonomy" id="27845"/>
    <lineage>
        <taxon>Eukaryota</taxon>
        <taxon>Metazoa</taxon>
        <taxon>Spiralia</taxon>
        <taxon>Lophotrochozoa</taxon>
        <taxon>Platyhelminthes</taxon>
        <taxon>Trematoda</taxon>
        <taxon>Digenea</taxon>
        <taxon>Plagiorchiida</taxon>
        <taxon>Echinostomata</taxon>
        <taxon>Echinostomatoidea</taxon>
        <taxon>Fasciolidae</taxon>
        <taxon>Fasciolopsis</taxon>
    </lineage>
</organism>
<gene>
    <name evidence="1" type="ORF">FBUS_01101</name>
</gene>
<keyword evidence="2" id="KW-1185">Reference proteome</keyword>
<reference evidence="1" key="1">
    <citation type="submission" date="2019-05" db="EMBL/GenBank/DDBJ databases">
        <title>Annotation for the trematode Fasciolopsis buski.</title>
        <authorList>
            <person name="Choi Y.-J."/>
        </authorList>
    </citation>
    <scope>NUCLEOTIDE SEQUENCE</scope>
    <source>
        <strain evidence="1">HT</strain>
        <tissue evidence="1">Whole worm</tissue>
    </source>
</reference>
<evidence type="ECO:0000313" key="2">
    <source>
        <dbReference type="Proteomes" id="UP000728185"/>
    </source>
</evidence>